<keyword evidence="1" id="KW-1133">Transmembrane helix</keyword>
<dbReference type="Proteomes" id="UP000287101">
    <property type="component" value="Unassembled WGS sequence"/>
</dbReference>
<evidence type="ECO:0000313" key="2">
    <source>
        <dbReference type="EMBL" id="RSU04776.1"/>
    </source>
</evidence>
<keyword evidence="3" id="KW-1185">Reference proteome</keyword>
<proteinExistence type="predicted"/>
<dbReference type="EMBL" id="NGJY01000001">
    <property type="protein sequence ID" value="RSU04776.1"/>
    <property type="molecule type" value="Genomic_DNA"/>
</dbReference>
<keyword evidence="1" id="KW-0812">Transmembrane</keyword>
<sequence length="231" mass="27583">MKNVFMRDLFLLRSYKKRYIVVPFILSLLLIFNKITKNNTEVFDIIYVLGGIHEIDAKENSFINMPYLWQLFEVSNIFIFFDFFREDMYQYGQSAYIMAKKNTFFTSKILCSMLIIFLLNCYYFIFSMIITNTYENLRYFSILILGQISFLLFYYIFSIFMSEVYSFILVFFISCIGWGNSNNYFPANFSMPIQIIESANKSVFTVSIYYVSIFVLLTTLGNLFLKNRKLY</sequence>
<gene>
    <name evidence="2" type="ORF">CBF31_01785</name>
</gene>
<evidence type="ECO:0000256" key="1">
    <source>
        <dbReference type="SAM" id="Phobius"/>
    </source>
</evidence>
<dbReference type="AlphaFoldDB" id="A0A430AC40"/>
<feature type="transmembrane region" description="Helical" evidence="1">
    <location>
        <begin position="137"/>
        <end position="157"/>
    </location>
</feature>
<name>A0A430AC40_9ENTE</name>
<evidence type="ECO:0000313" key="3">
    <source>
        <dbReference type="Proteomes" id="UP000287101"/>
    </source>
</evidence>
<reference evidence="2 3" key="1">
    <citation type="submission" date="2017-05" db="EMBL/GenBank/DDBJ databases">
        <title>Vagococcus spp. assemblies.</title>
        <authorList>
            <person name="Gulvik C.A."/>
        </authorList>
    </citation>
    <scope>NUCLEOTIDE SEQUENCE [LARGE SCALE GENOMIC DNA]</scope>
    <source>
        <strain evidence="2 3">CCUG 41755</strain>
    </source>
</reference>
<protein>
    <submittedName>
        <fullName evidence="2">Uncharacterized protein</fullName>
    </submittedName>
</protein>
<feature type="transmembrane region" description="Helical" evidence="1">
    <location>
        <begin position="207"/>
        <end position="225"/>
    </location>
</feature>
<feature type="transmembrane region" description="Helical" evidence="1">
    <location>
        <begin position="20"/>
        <end position="36"/>
    </location>
</feature>
<dbReference type="RefSeq" id="WP_126830374.1">
    <property type="nucleotide sequence ID" value="NZ_CBCRYB010000002.1"/>
</dbReference>
<feature type="transmembrane region" description="Helical" evidence="1">
    <location>
        <begin position="164"/>
        <end position="181"/>
    </location>
</feature>
<organism evidence="2 3">
    <name type="scientific">Vagococcus fessus</name>
    <dbReference type="NCBI Taxonomy" id="120370"/>
    <lineage>
        <taxon>Bacteria</taxon>
        <taxon>Bacillati</taxon>
        <taxon>Bacillota</taxon>
        <taxon>Bacilli</taxon>
        <taxon>Lactobacillales</taxon>
        <taxon>Enterococcaceae</taxon>
        <taxon>Vagococcus</taxon>
    </lineage>
</organism>
<keyword evidence="1" id="KW-0472">Membrane</keyword>
<feature type="transmembrane region" description="Helical" evidence="1">
    <location>
        <begin position="105"/>
        <end position="125"/>
    </location>
</feature>
<feature type="transmembrane region" description="Helical" evidence="1">
    <location>
        <begin position="67"/>
        <end position="84"/>
    </location>
</feature>
<accession>A0A430AC40</accession>
<comment type="caution">
    <text evidence="2">The sequence shown here is derived from an EMBL/GenBank/DDBJ whole genome shotgun (WGS) entry which is preliminary data.</text>
</comment>